<dbReference type="CDD" id="cd17727">
    <property type="entry name" value="BRCT_TopBP1_rpt6"/>
    <property type="match status" value="1"/>
</dbReference>
<keyword evidence="6" id="KW-0963">Cytoplasm</keyword>
<keyword evidence="8" id="KW-0677">Repeat</keyword>
<dbReference type="GO" id="GO:0005694">
    <property type="term" value="C:chromosome"/>
    <property type="evidence" value="ECO:0007669"/>
    <property type="project" value="UniProtKB-SubCell"/>
</dbReference>
<evidence type="ECO:0000256" key="10">
    <source>
        <dbReference type="ARBA" id="ARBA00023125"/>
    </source>
</evidence>
<dbReference type="Pfam" id="PF00533">
    <property type="entry name" value="BRCT"/>
    <property type="match status" value="4"/>
</dbReference>
<keyword evidence="10" id="KW-0238">DNA-binding</keyword>
<keyword evidence="5" id="KW-0158">Chromosome</keyword>
<dbReference type="InParanoid" id="A0A4W6E2P0"/>
<reference evidence="17" key="3">
    <citation type="submission" date="2025-09" db="UniProtKB">
        <authorList>
            <consortium name="Ensembl"/>
        </authorList>
    </citation>
    <scope>IDENTIFICATION</scope>
</reference>
<evidence type="ECO:0000256" key="9">
    <source>
        <dbReference type="ARBA" id="ARBA00022763"/>
    </source>
</evidence>
<keyword evidence="7" id="KW-0597">Phosphoprotein</keyword>
<dbReference type="InterPro" id="IPR049936">
    <property type="entry name" value="TopBP1_BRCT_8"/>
</dbReference>
<evidence type="ECO:0000256" key="11">
    <source>
        <dbReference type="ARBA" id="ARBA00023204"/>
    </source>
</evidence>
<dbReference type="GO" id="GO:0060216">
    <property type="term" value="P:definitive hemopoiesis"/>
    <property type="evidence" value="ECO:0007669"/>
    <property type="project" value="Ensembl"/>
</dbReference>
<protein>
    <submittedName>
        <fullName evidence="17">DNA topoisomerase II binding protein 1</fullName>
    </submittedName>
</protein>
<dbReference type="FunFam" id="3.40.50.10190:FF:000020">
    <property type="entry name" value="DNA topoisomerase II binding protein 1"/>
    <property type="match status" value="1"/>
</dbReference>
<dbReference type="Gene3D" id="3.40.50.10190">
    <property type="entry name" value="BRCT domain"/>
    <property type="match status" value="9"/>
</dbReference>
<dbReference type="GO" id="GO:0000922">
    <property type="term" value="C:spindle pole"/>
    <property type="evidence" value="ECO:0007669"/>
    <property type="project" value="UniProtKB-SubCell"/>
</dbReference>
<evidence type="ECO:0000313" key="18">
    <source>
        <dbReference type="Proteomes" id="UP000314980"/>
    </source>
</evidence>
<dbReference type="CDD" id="cd17749">
    <property type="entry name" value="BRCT_TopBP1_rpt4"/>
    <property type="match status" value="1"/>
</dbReference>
<keyword evidence="11" id="KW-0234">DNA repair</keyword>
<dbReference type="PANTHER" id="PTHR13561">
    <property type="entry name" value="DNA REPLICATION REGULATOR DPB11-RELATED"/>
    <property type="match status" value="1"/>
</dbReference>
<dbReference type="FunFam" id="3.40.50.10190:FF:000029">
    <property type="entry name" value="DNA topoisomerase II binding protein 1"/>
    <property type="match status" value="1"/>
</dbReference>
<dbReference type="InterPro" id="IPR001357">
    <property type="entry name" value="BRCT_dom"/>
</dbReference>
<evidence type="ECO:0000256" key="7">
    <source>
        <dbReference type="ARBA" id="ARBA00022553"/>
    </source>
</evidence>
<evidence type="ECO:0000256" key="8">
    <source>
        <dbReference type="ARBA" id="ARBA00022737"/>
    </source>
</evidence>
<gene>
    <name evidence="17" type="primary">TOPBP1</name>
</gene>
<dbReference type="Pfam" id="PF21298">
    <property type="entry name" value="TopBP1_BRCT0"/>
    <property type="match status" value="1"/>
</dbReference>
<keyword evidence="13" id="KW-0539">Nucleus</keyword>
<dbReference type="InterPro" id="IPR049542">
    <property type="entry name" value="TopBP1-like_BRCT0"/>
</dbReference>
<dbReference type="Ensembl" id="ENSLCAT00010032436.1">
    <property type="protein sequence ID" value="ENSLCAP00010031718.1"/>
    <property type="gene ID" value="ENSLCAG00010014882.1"/>
</dbReference>
<dbReference type="CDD" id="cd17718">
    <property type="entry name" value="BRCT_TopBP1_rpt3"/>
    <property type="match status" value="1"/>
</dbReference>
<evidence type="ECO:0000256" key="1">
    <source>
        <dbReference type="ARBA" id="ARBA00004123"/>
    </source>
</evidence>
<feature type="domain" description="BRCT" evidence="16">
    <location>
        <begin position="360"/>
        <end position="450"/>
    </location>
</feature>
<keyword evidence="12" id="KW-0206">Cytoskeleton</keyword>
<feature type="region of interest" description="Disordered" evidence="15">
    <location>
        <begin position="1117"/>
        <end position="1138"/>
    </location>
</feature>
<dbReference type="STRING" id="8187.ENSLCAP00010031718"/>
<feature type="domain" description="BRCT" evidence="16">
    <location>
        <begin position="881"/>
        <end position="972"/>
    </location>
</feature>
<feature type="region of interest" description="Disordered" evidence="15">
    <location>
        <begin position="307"/>
        <end position="331"/>
    </location>
</feature>
<evidence type="ECO:0000256" key="6">
    <source>
        <dbReference type="ARBA" id="ARBA00022490"/>
    </source>
</evidence>
<feature type="region of interest" description="Disordered" evidence="15">
    <location>
        <begin position="459"/>
        <end position="504"/>
    </location>
</feature>
<evidence type="ECO:0000256" key="12">
    <source>
        <dbReference type="ARBA" id="ARBA00023212"/>
    </source>
</evidence>
<dbReference type="CDD" id="cd17728">
    <property type="entry name" value="BRCT_TopBP1_rpt8"/>
    <property type="match status" value="1"/>
</dbReference>
<feature type="domain" description="BRCT" evidence="16">
    <location>
        <begin position="622"/>
        <end position="719"/>
    </location>
</feature>
<feature type="domain" description="BRCT" evidence="16">
    <location>
        <begin position="1207"/>
        <end position="1285"/>
    </location>
</feature>
<proteinExistence type="inferred from homology"/>
<dbReference type="FunFam" id="3.40.50.10190:FF:000010">
    <property type="entry name" value="DNA topoisomerase II binding protein 1"/>
    <property type="match status" value="1"/>
</dbReference>
<dbReference type="PANTHER" id="PTHR13561:SF20">
    <property type="entry name" value="DNA TOPOISOMERASE 2-BINDING PROTEIN 1"/>
    <property type="match status" value="1"/>
</dbReference>
<dbReference type="SMART" id="SM00292">
    <property type="entry name" value="BRCT"/>
    <property type="match status" value="9"/>
</dbReference>
<reference evidence="17" key="2">
    <citation type="submission" date="2025-08" db="UniProtKB">
        <authorList>
            <consortium name="Ensembl"/>
        </authorList>
    </citation>
    <scope>IDENTIFICATION</scope>
</reference>
<dbReference type="FunFam" id="3.40.50.10190:FF:000023">
    <property type="entry name" value="DNA topoisomerase II binding protein 1"/>
    <property type="match status" value="1"/>
</dbReference>
<dbReference type="GO" id="GO:0007095">
    <property type="term" value="P:mitotic G2 DNA damage checkpoint signaling"/>
    <property type="evidence" value="ECO:0007669"/>
    <property type="project" value="TreeGrafter"/>
</dbReference>
<dbReference type="GO" id="GO:0033314">
    <property type="term" value="P:mitotic DNA replication checkpoint signaling"/>
    <property type="evidence" value="ECO:0007669"/>
    <property type="project" value="TreeGrafter"/>
</dbReference>
<evidence type="ECO:0000259" key="16">
    <source>
        <dbReference type="PROSITE" id="PS50172"/>
    </source>
</evidence>
<dbReference type="GO" id="GO:0005634">
    <property type="term" value="C:nucleus"/>
    <property type="evidence" value="ECO:0007669"/>
    <property type="project" value="UniProtKB-SubCell"/>
</dbReference>
<dbReference type="Proteomes" id="UP000314980">
    <property type="component" value="Unassembled WGS sequence"/>
</dbReference>
<name>A0A4W6E2P0_LATCA</name>
<dbReference type="CDD" id="cd17737">
    <property type="entry name" value="BRCT_TopBP1_rpt1"/>
    <property type="match status" value="1"/>
</dbReference>
<dbReference type="CDD" id="cd17738">
    <property type="entry name" value="BRCT_TopBP1_rpt7"/>
    <property type="match status" value="1"/>
</dbReference>
<feature type="domain" description="BRCT" evidence="16">
    <location>
        <begin position="534"/>
        <end position="606"/>
    </location>
</feature>
<evidence type="ECO:0000256" key="4">
    <source>
        <dbReference type="ARBA" id="ARBA00004647"/>
    </source>
</evidence>
<dbReference type="SUPFAM" id="SSF52113">
    <property type="entry name" value="BRCT domain"/>
    <property type="match status" value="6"/>
</dbReference>
<reference evidence="18" key="1">
    <citation type="submission" date="2015-09" db="EMBL/GenBank/DDBJ databases">
        <authorList>
            <person name="Sai Rama Sridatta P."/>
        </authorList>
    </citation>
    <scope>NUCLEOTIDE SEQUENCE [LARGE SCALE GENOMIC DNA]</scope>
</reference>
<evidence type="ECO:0000256" key="3">
    <source>
        <dbReference type="ARBA" id="ARBA00004300"/>
    </source>
</evidence>
<dbReference type="InterPro" id="IPR059215">
    <property type="entry name" value="BRCT2_TopBP1-like"/>
</dbReference>
<keyword evidence="9" id="KW-0227">DNA damage</keyword>
<dbReference type="GO" id="GO:1902165">
    <property type="term" value="P:regulation of intrinsic apoptotic signaling pathway in response to DNA damage by p53 class mediator"/>
    <property type="evidence" value="ECO:0007669"/>
    <property type="project" value="Ensembl"/>
</dbReference>
<sequence length="1435" mass="159185">MSKGDKEGFIVKFVESKGQKTEYAVKAYEVTPTIWLCCRLLVLPSPYCLFAILELQSEKHLKTVDEDAVLQMDHKDKSLFVFSSFTSPAFLHCKKLGCRVVSPLVVLYCLQQQRCVPKAEKPVYNMAMADVTISCTSLEKATRAEVMDLVQLMGGRVYLDLNVSVTHLIAGEVGSKKYLVAASLGKPILLPTWVKACWEKSQDSLFRYTDLPIEDYLCPVLRGCTVCVTGLSSTERKEVQRLCEQHGANYTGQLKMNECTHLIVSEPTGQKYECARKWNVYCVSLHWLFDSIEKGFCQDESRYTVERNASKTTRPHTSTPTGTSKKEGDMTINDTALTNGTISRLEAPDPIDSLDLTTCPADDILDGCKLYLCGLPGKKLEKLRRLVNAAGGLRFNQPSEELTHVVMGELDPDLKNFVFKVTHRPHVVTVQWLLDSFTKGSLLPESGYFHPDCPPPAVASVSVSARHTSPSRPSLGPPAASPSTPRQKRAEEDLLSQYSNSRRSVSTVAEALPEPWAPNQTRGLEQDSTLQEASEAGLFVGKCFLLVGFGTEAETQLSQLVTEHGGRVLMGRTRVVADYAVVPLLGCSVEATVDEVVTDTWLKECVLPLSSNPLFTPVPVLDGRLPLKDCVLSVSQFTGAERESLVELAKHLGANVQDYFVRLANQKKGMLASTHLVLQSPEGTKYQAAKKWGLPAVTMRWILESARTGQRRDEESFVGGSQKPTMPPPARMSPEIPLLGLQSGKAVTPLDLGRFQSKVFRSVLDEMKPKEDISTPKQNQEGGRRNPLQKEPSLQLDTPSRFLSRDQLFRPSFNVKDALGALETPGGRSKPGERVETPLTDVINRNLKVALANSTRNQVSDMQAVSASPQLIKTTEKQVKKETGPLTGVVICVGKKLSKMQSELNAIAASLGADFRWACDDTVTHYIYQGRVGDNTREYRGVKERGLHVVSQYWLQACAEEQRHVPESLYPFTYNPKMSLNLSQVPSCSQKSPPLTRTQLKDITEAKDNKVGLKISTLEMRENLHRQLQEIMSATKLTTGRRTSVRLSRMGSGGADSGPHTPDGSRVGRSSSRRTLEALRVSREAVMDINTEPSQSEQIVWDDPTAREERARLADNLQWPGSPSQHSEHLRTTSSPHSACDVIDQHMGQKVMTPPSLKKRENDILTPKAPSIAFPLANPPVAPEPQVGIHIYEEQEEEKQPPRFQLSSLSPQERIDYSHLIEELGGVVLDKQSFDPSCSHIIVGTPLRNEKYLAAMAAGKWILHRSYLEACRSVGRFIQEEEYEWGSSSILDALPSITSQQRRLALAAMRWRRALQGRSEHGGAFSGWTVMLNIDQNRESGFRRLLQSGGARVLPSPSPSLYKETTHLFADFKATSQGVTCLKPEYIADYLMQEPTPPTELYNLTEAPPEETPGTPSRKRKAAADTSRLKKSRLN</sequence>
<evidence type="ECO:0000256" key="14">
    <source>
        <dbReference type="ARBA" id="ARBA00061360"/>
    </source>
</evidence>
<dbReference type="GO" id="GO:0006281">
    <property type="term" value="P:DNA repair"/>
    <property type="evidence" value="ECO:0007669"/>
    <property type="project" value="UniProtKB-KW"/>
</dbReference>
<dbReference type="InterPro" id="IPR044737">
    <property type="entry name" value="TopBP1_BRCT_1"/>
</dbReference>
<dbReference type="InterPro" id="IPR036420">
    <property type="entry name" value="BRCT_dom_sf"/>
</dbReference>
<accession>A0A4W6E2P0</accession>
<evidence type="ECO:0000256" key="15">
    <source>
        <dbReference type="SAM" id="MobiDB-lite"/>
    </source>
</evidence>
<dbReference type="CDD" id="cd18434">
    <property type="entry name" value="BRCT_TopBP1_rpt5"/>
    <property type="match status" value="1"/>
</dbReference>
<dbReference type="FunCoup" id="A0A4W6E2P0">
    <property type="interactions" value="1870"/>
</dbReference>
<feature type="region of interest" description="Disordered" evidence="15">
    <location>
        <begin position="707"/>
        <end position="729"/>
    </location>
</feature>
<dbReference type="CDD" id="cd17731">
    <property type="entry name" value="BRCT_TopBP1_rpt2_like"/>
    <property type="match status" value="1"/>
</dbReference>
<dbReference type="GO" id="GO:0006270">
    <property type="term" value="P:DNA replication initiation"/>
    <property type="evidence" value="ECO:0007669"/>
    <property type="project" value="TreeGrafter"/>
</dbReference>
<evidence type="ECO:0000256" key="5">
    <source>
        <dbReference type="ARBA" id="ARBA00022454"/>
    </source>
</evidence>
<dbReference type="GeneTree" id="ENSGT00940000157001"/>
<dbReference type="Pfam" id="PF12738">
    <property type="entry name" value="PTCB-BRCT"/>
    <property type="match status" value="2"/>
</dbReference>
<dbReference type="GO" id="GO:0003677">
    <property type="term" value="F:DNA binding"/>
    <property type="evidence" value="ECO:0007669"/>
    <property type="project" value="UniProtKB-KW"/>
</dbReference>
<evidence type="ECO:0000256" key="13">
    <source>
        <dbReference type="ARBA" id="ARBA00023242"/>
    </source>
</evidence>
<dbReference type="PROSITE" id="PS50172">
    <property type="entry name" value="BRCT"/>
    <property type="match status" value="7"/>
</dbReference>
<feature type="region of interest" description="Disordered" evidence="15">
    <location>
        <begin position="1039"/>
        <end position="1073"/>
    </location>
</feature>
<organism evidence="17 18">
    <name type="scientific">Lates calcarifer</name>
    <name type="common">Barramundi</name>
    <name type="synonym">Holocentrus calcarifer</name>
    <dbReference type="NCBI Taxonomy" id="8187"/>
    <lineage>
        <taxon>Eukaryota</taxon>
        <taxon>Metazoa</taxon>
        <taxon>Chordata</taxon>
        <taxon>Craniata</taxon>
        <taxon>Vertebrata</taxon>
        <taxon>Euteleostomi</taxon>
        <taxon>Actinopterygii</taxon>
        <taxon>Neopterygii</taxon>
        <taxon>Teleostei</taxon>
        <taxon>Neoteleostei</taxon>
        <taxon>Acanthomorphata</taxon>
        <taxon>Carangaria</taxon>
        <taxon>Carangaria incertae sedis</taxon>
        <taxon>Centropomidae</taxon>
        <taxon>Lates</taxon>
    </lineage>
</organism>
<evidence type="ECO:0000256" key="2">
    <source>
        <dbReference type="ARBA" id="ARBA00004286"/>
    </source>
</evidence>
<evidence type="ECO:0000313" key="17">
    <source>
        <dbReference type="Ensembl" id="ENSLCAP00010031718.1"/>
    </source>
</evidence>
<dbReference type="FunFam" id="3.40.50.10190:FF:000028">
    <property type="entry name" value="DNA topoisomerase 2-binding protein 1 isoform X1"/>
    <property type="match status" value="1"/>
</dbReference>
<dbReference type="FunFam" id="3.40.50.10190:FF:000021">
    <property type="entry name" value="DNA topoisomerase II binding protein 1"/>
    <property type="match status" value="1"/>
</dbReference>
<feature type="domain" description="BRCT" evidence="16">
    <location>
        <begin position="123"/>
        <end position="202"/>
    </location>
</feature>
<dbReference type="GO" id="GO:0005813">
    <property type="term" value="C:centrosome"/>
    <property type="evidence" value="ECO:0007669"/>
    <property type="project" value="UniProtKB-SubCell"/>
</dbReference>
<keyword evidence="18" id="KW-1185">Reference proteome</keyword>
<comment type="similarity">
    <text evidence="14">Belongs to the TOPBP1 family.</text>
</comment>
<comment type="subcellular location">
    <subcellularLocation>
        <location evidence="2">Chromosome</location>
    </subcellularLocation>
    <subcellularLocation>
        <location evidence="3">Cytoplasm</location>
        <location evidence="3">Cytoskeleton</location>
        <location evidence="3">Microtubule organizing center</location>
        <location evidence="3">Centrosome</location>
    </subcellularLocation>
    <subcellularLocation>
        <location evidence="4">Cytoplasm</location>
        <location evidence="4">Cytoskeleton</location>
        <location evidence="4">Spindle pole</location>
    </subcellularLocation>
    <subcellularLocation>
        <location evidence="1">Nucleus</location>
    </subcellularLocation>
</comment>
<dbReference type="FunFam" id="3.40.50.10190:FF:000018">
    <property type="entry name" value="DNA topoisomerase 2-binding protein 1"/>
    <property type="match status" value="1"/>
</dbReference>
<feature type="domain" description="BRCT" evidence="16">
    <location>
        <begin position="216"/>
        <end position="305"/>
    </location>
</feature>
<feature type="region of interest" description="Disordered" evidence="15">
    <location>
        <begin position="1397"/>
        <end position="1435"/>
    </location>
</feature>
<feature type="region of interest" description="Disordered" evidence="15">
    <location>
        <begin position="766"/>
        <end position="800"/>
    </location>
</feature>